<feature type="region of interest" description="Disordered" evidence="1">
    <location>
        <begin position="610"/>
        <end position="766"/>
    </location>
</feature>
<feature type="compositionally biased region" description="Polar residues" evidence="1">
    <location>
        <begin position="666"/>
        <end position="686"/>
    </location>
</feature>
<feature type="compositionally biased region" description="Acidic residues" evidence="1">
    <location>
        <begin position="437"/>
        <end position="451"/>
    </location>
</feature>
<feature type="region of interest" description="Disordered" evidence="1">
    <location>
        <begin position="505"/>
        <end position="590"/>
    </location>
</feature>
<sequence length="902" mass="99662">MTAQTRTANKDTDFKVYYSKKIPKKPQQRYFPHRRKTVRAKPGQKDVREPRQMTFLPELMRMNTVQDSESEGEGVLENDDEDDIQVKEEQITPRVQKRNSKRKKVQPEIPPKKGKKRNSDVVQDEEVDEEPIRQPSKRRRRSVAVDVEPNTDNEGSGQEDPRPRLRRQSTMTQLVDGRRPSPGTKEPEFKPVKRVRTSLGKDSKKGSKIDRKQRTLTQMVSGLTSIGIDSDEDMNEDLGRDEVRQSQAYNEAIARRFAERGILEPSGGKAQISPSHRGLSVDAEEGSIRQLPERTEREQNTDEEGAADYEPTQDVHLPLSNTRRTSKRLSSKAGRSPANSTRYTAQKPTKFKFSLLSTPERRKVRMIPSSQSPPDSPFSTQSASPLKSIQRSPLKARTDNPILDTPSKLKRVTFREPSKNPIPAPPALRRFESTIQDSEDEEIWSDAELEPTTERDVGTRTQASSNAPAANVGAETQAILQQIDQACLNADEAAAACMRGASEEYESLPGDREVSEELGEIPKKVVEEEEEHTATVIEEEELGPAEFPAAPFQSSPPITEEESYIKDDPATPVLPSGSELKGPSYENDSSATLFLSGSVSQELPIPVTQSIKEAPETGFSEAVPSMPSPVKPTSTNDWYDSNDDLPSTPMVIDDSSDEEKEDAASTLTRPSTLSAPTLSSQRQSPTDLDGEPVQGHEPGPAHLASQRSSTSHSSKAEKQIQTEWLSHTQYSRMRTQRSSSMHGMQDQFSYQASPHPRSTHGNMAPPQSTAAALFSQATTVDCTQASPHTTPKKMSHYNKSPHTTPKKTISHSQPILSANTTPRKLRSPQQLSSPQRPPPLVIPSSFPSPGRVAMQGWSSPVTGAYDGGGYTQMTGFGGAAEDFSLPPLPPIPLSDDDDDDEL</sequence>
<feature type="region of interest" description="Disordered" evidence="1">
    <location>
        <begin position="23"/>
        <end position="235"/>
    </location>
</feature>
<feature type="compositionally biased region" description="Basic and acidic residues" evidence="1">
    <location>
        <begin position="509"/>
        <end position="526"/>
    </location>
</feature>
<dbReference type="Proteomes" id="UP000799428">
    <property type="component" value="Unassembled WGS sequence"/>
</dbReference>
<feature type="compositionally biased region" description="Basic and acidic residues" evidence="1">
    <location>
        <begin position="291"/>
        <end position="300"/>
    </location>
</feature>
<dbReference type="EMBL" id="MU005776">
    <property type="protein sequence ID" value="KAF2706391.1"/>
    <property type="molecule type" value="Genomic_DNA"/>
</dbReference>
<feature type="compositionally biased region" description="Polar residues" evidence="1">
    <location>
        <begin position="459"/>
        <end position="468"/>
    </location>
</feature>
<feature type="compositionally biased region" description="Polar residues" evidence="1">
    <location>
        <begin position="337"/>
        <end position="347"/>
    </location>
</feature>
<organism evidence="2 3">
    <name type="scientific">Pleomassaria siparia CBS 279.74</name>
    <dbReference type="NCBI Taxonomy" id="1314801"/>
    <lineage>
        <taxon>Eukaryota</taxon>
        <taxon>Fungi</taxon>
        <taxon>Dikarya</taxon>
        <taxon>Ascomycota</taxon>
        <taxon>Pezizomycotina</taxon>
        <taxon>Dothideomycetes</taxon>
        <taxon>Pleosporomycetidae</taxon>
        <taxon>Pleosporales</taxon>
        <taxon>Pleomassariaceae</taxon>
        <taxon>Pleomassaria</taxon>
    </lineage>
</organism>
<feature type="compositionally biased region" description="Basic residues" evidence="1">
    <location>
        <begin position="23"/>
        <end position="39"/>
    </location>
</feature>
<dbReference type="OrthoDB" id="73788at2759"/>
<protein>
    <submittedName>
        <fullName evidence="2">Uncharacterized protein</fullName>
    </submittedName>
</protein>
<feature type="compositionally biased region" description="Acidic residues" evidence="1">
    <location>
        <begin position="68"/>
        <end position="83"/>
    </location>
</feature>
<proteinExistence type="predicted"/>
<name>A0A6G1K1R4_9PLEO</name>
<feature type="region of interest" description="Disordered" evidence="1">
    <location>
        <begin position="783"/>
        <end position="902"/>
    </location>
</feature>
<feature type="compositionally biased region" description="Polar residues" evidence="1">
    <location>
        <begin position="721"/>
        <end position="752"/>
    </location>
</feature>
<feature type="compositionally biased region" description="Low complexity" evidence="1">
    <location>
        <begin position="368"/>
        <end position="382"/>
    </location>
</feature>
<evidence type="ECO:0000256" key="1">
    <source>
        <dbReference type="SAM" id="MobiDB-lite"/>
    </source>
</evidence>
<feature type="compositionally biased region" description="Acidic residues" evidence="1">
    <location>
        <begin position="527"/>
        <end position="543"/>
    </location>
</feature>
<evidence type="ECO:0000313" key="3">
    <source>
        <dbReference type="Proteomes" id="UP000799428"/>
    </source>
</evidence>
<feature type="compositionally biased region" description="Basic residues" evidence="1">
    <location>
        <begin position="95"/>
        <end position="104"/>
    </location>
</feature>
<feature type="compositionally biased region" description="Basic and acidic residues" evidence="1">
    <location>
        <begin position="199"/>
        <end position="213"/>
    </location>
</feature>
<feature type="compositionally biased region" description="Polar residues" evidence="1">
    <location>
        <begin position="810"/>
        <end position="822"/>
    </location>
</feature>
<reference evidence="2" key="1">
    <citation type="journal article" date="2020" name="Stud. Mycol.">
        <title>101 Dothideomycetes genomes: a test case for predicting lifestyles and emergence of pathogens.</title>
        <authorList>
            <person name="Haridas S."/>
            <person name="Albert R."/>
            <person name="Binder M."/>
            <person name="Bloem J."/>
            <person name="Labutti K."/>
            <person name="Salamov A."/>
            <person name="Andreopoulos B."/>
            <person name="Baker S."/>
            <person name="Barry K."/>
            <person name="Bills G."/>
            <person name="Bluhm B."/>
            <person name="Cannon C."/>
            <person name="Castanera R."/>
            <person name="Culley D."/>
            <person name="Daum C."/>
            <person name="Ezra D."/>
            <person name="Gonzalez J."/>
            <person name="Henrissat B."/>
            <person name="Kuo A."/>
            <person name="Liang C."/>
            <person name="Lipzen A."/>
            <person name="Lutzoni F."/>
            <person name="Magnuson J."/>
            <person name="Mondo S."/>
            <person name="Nolan M."/>
            <person name="Ohm R."/>
            <person name="Pangilinan J."/>
            <person name="Park H.-J."/>
            <person name="Ramirez L."/>
            <person name="Alfaro M."/>
            <person name="Sun H."/>
            <person name="Tritt A."/>
            <person name="Yoshinaga Y."/>
            <person name="Zwiers L.-H."/>
            <person name="Turgeon B."/>
            <person name="Goodwin S."/>
            <person name="Spatafora J."/>
            <person name="Crous P."/>
            <person name="Grigoriev I."/>
        </authorList>
    </citation>
    <scope>NUCLEOTIDE SEQUENCE</scope>
    <source>
        <strain evidence="2">CBS 279.74</strain>
    </source>
</reference>
<evidence type="ECO:0000313" key="2">
    <source>
        <dbReference type="EMBL" id="KAF2706391.1"/>
    </source>
</evidence>
<accession>A0A6G1K1R4</accession>
<feature type="compositionally biased region" description="Gly residues" evidence="1">
    <location>
        <begin position="865"/>
        <end position="878"/>
    </location>
</feature>
<dbReference type="AlphaFoldDB" id="A0A6G1K1R4"/>
<gene>
    <name evidence="2" type="ORF">K504DRAFT_459685</name>
</gene>
<feature type="region of interest" description="Disordered" evidence="1">
    <location>
        <begin position="261"/>
        <end position="471"/>
    </location>
</feature>
<feature type="compositionally biased region" description="Polar residues" evidence="1">
    <location>
        <begin position="215"/>
        <end position="224"/>
    </location>
</feature>
<keyword evidence="3" id="KW-1185">Reference proteome</keyword>